<accession>A0ABW1VDM1</accession>
<evidence type="ECO:0000313" key="2">
    <source>
        <dbReference type="EMBL" id="MFC6355215.1"/>
    </source>
</evidence>
<sequence>MSARKNCHRRGPWLLFAAWALHDLEEGAAFSSTRDVSADRPGIDGLREAIDGATVRVIAARTHLAPGTVRNYASTAMAKLGIPAAARMTKYTTSAAMISQRQTSSNRSGKTTNSNSATAPT</sequence>
<dbReference type="Gene3D" id="1.10.10.10">
    <property type="entry name" value="Winged helix-like DNA-binding domain superfamily/Winged helix DNA-binding domain"/>
    <property type="match status" value="1"/>
</dbReference>
<dbReference type="Proteomes" id="UP001596306">
    <property type="component" value="Unassembled WGS sequence"/>
</dbReference>
<evidence type="ECO:0000256" key="1">
    <source>
        <dbReference type="SAM" id="MobiDB-lite"/>
    </source>
</evidence>
<dbReference type="InterPro" id="IPR016032">
    <property type="entry name" value="Sig_transdc_resp-reg_C-effctor"/>
</dbReference>
<dbReference type="SUPFAM" id="SSF46894">
    <property type="entry name" value="C-terminal effector domain of the bipartite response regulators"/>
    <property type="match status" value="1"/>
</dbReference>
<protein>
    <recommendedName>
        <fullName evidence="4">HTH luxR-type domain-containing protein</fullName>
    </recommendedName>
</protein>
<comment type="caution">
    <text evidence="2">The sequence shown here is derived from an EMBL/GenBank/DDBJ whole genome shotgun (WGS) entry which is preliminary data.</text>
</comment>
<feature type="region of interest" description="Disordered" evidence="1">
    <location>
        <begin position="96"/>
        <end position="121"/>
    </location>
</feature>
<reference evidence="3" key="1">
    <citation type="journal article" date="2019" name="Int. J. Syst. Evol. Microbiol.">
        <title>The Global Catalogue of Microorganisms (GCM) 10K type strain sequencing project: providing services to taxonomists for standard genome sequencing and annotation.</title>
        <authorList>
            <consortium name="The Broad Institute Genomics Platform"/>
            <consortium name="The Broad Institute Genome Sequencing Center for Infectious Disease"/>
            <person name="Wu L."/>
            <person name="Ma J."/>
        </authorList>
    </citation>
    <scope>NUCLEOTIDE SEQUENCE [LARGE SCALE GENOMIC DNA]</scope>
    <source>
        <strain evidence="3">CCUG 43304</strain>
    </source>
</reference>
<dbReference type="InterPro" id="IPR036388">
    <property type="entry name" value="WH-like_DNA-bd_sf"/>
</dbReference>
<proteinExistence type="predicted"/>
<organism evidence="2 3">
    <name type="scientific">Luethyella okanaganae</name>
    <dbReference type="NCBI Taxonomy" id="69372"/>
    <lineage>
        <taxon>Bacteria</taxon>
        <taxon>Bacillati</taxon>
        <taxon>Actinomycetota</taxon>
        <taxon>Actinomycetes</taxon>
        <taxon>Micrococcales</taxon>
        <taxon>Microbacteriaceae</taxon>
        <taxon>Luethyella</taxon>
    </lineage>
</organism>
<evidence type="ECO:0000313" key="3">
    <source>
        <dbReference type="Proteomes" id="UP001596306"/>
    </source>
</evidence>
<keyword evidence="3" id="KW-1185">Reference proteome</keyword>
<name>A0ABW1VDM1_9MICO</name>
<evidence type="ECO:0008006" key="4">
    <source>
        <dbReference type="Google" id="ProtNLM"/>
    </source>
</evidence>
<dbReference type="RefSeq" id="WP_386727717.1">
    <property type="nucleotide sequence ID" value="NZ_JBHSTP010000001.1"/>
</dbReference>
<gene>
    <name evidence="2" type="ORF">ACFQB0_03705</name>
</gene>
<dbReference type="EMBL" id="JBHSTP010000001">
    <property type="protein sequence ID" value="MFC6355215.1"/>
    <property type="molecule type" value="Genomic_DNA"/>
</dbReference>